<dbReference type="EMBL" id="CP038449">
    <property type="protein sequence ID" value="QJT41371.1"/>
    <property type="molecule type" value="Genomic_DNA"/>
</dbReference>
<evidence type="ECO:0000313" key="2">
    <source>
        <dbReference type="Proteomes" id="UP000502657"/>
    </source>
</evidence>
<organism evidence="1 2">
    <name type="scientific">Aeromonas media</name>
    <dbReference type="NCBI Taxonomy" id="651"/>
    <lineage>
        <taxon>Bacteria</taxon>
        <taxon>Pseudomonadati</taxon>
        <taxon>Pseudomonadota</taxon>
        <taxon>Gammaproteobacteria</taxon>
        <taxon>Aeromonadales</taxon>
        <taxon>Aeromonadaceae</taxon>
        <taxon>Aeromonas</taxon>
    </lineage>
</organism>
<dbReference type="Proteomes" id="UP000502657">
    <property type="component" value="Plasmid pAeme5"/>
</dbReference>
<protein>
    <submittedName>
        <fullName evidence="1">Chromosome partitioning protein ParA</fullName>
    </submittedName>
</protein>
<gene>
    <name evidence="1" type="ORF">E4188_23030</name>
</gene>
<dbReference type="PANTHER" id="PTHR13696">
    <property type="entry name" value="P-LOOP CONTAINING NUCLEOSIDE TRIPHOSPHATE HYDROLASE"/>
    <property type="match status" value="1"/>
</dbReference>
<name>A0ABX6NYB3_AERME</name>
<proteinExistence type="predicted"/>
<accession>A0ABX6NYB3</accession>
<geneLocation type="plasmid" evidence="2">
    <name>paeme5</name>
</geneLocation>
<dbReference type="InterPro" id="IPR027417">
    <property type="entry name" value="P-loop_NTPase"/>
</dbReference>
<evidence type="ECO:0000313" key="1">
    <source>
        <dbReference type="EMBL" id="QJT41371.1"/>
    </source>
</evidence>
<keyword evidence="2" id="KW-1185">Reference proteome</keyword>
<dbReference type="CDD" id="cd02042">
    <property type="entry name" value="ParAB_family"/>
    <property type="match status" value="1"/>
</dbReference>
<dbReference type="PIRSF" id="PIRSF009320">
    <property type="entry name" value="Nuc_binding_HP_1000"/>
    <property type="match status" value="1"/>
</dbReference>
<dbReference type="InterPro" id="IPR015223">
    <property type="entry name" value="MipZ"/>
</dbReference>
<dbReference type="RefSeq" id="WP_171270074.1">
    <property type="nucleotide sequence ID" value="NZ_CP038446.1"/>
</dbReference>
<dbReference type="Pfam" id="PF09140">
    <property type="entry name" value="MipZ"/>
    <property type="match status" value="1"/>
</dbReference>
<dbReference type="PANTHER" id="PTHR13696:SF96">
    <property type="entry name" value="COBQ_COBB_MIND_PARA NUCLEOTIDE BINDING DOMAIN-CONTAINING PROTEIN"/>
    <property type="match status" value="1"/>
</dbReference>
<dbReference type="SUPFAM" id="SSF52540">
    <property type="entry name" value="P-loop containing nucleoside triphosphate hydrolases"/>
    <property type="match status" value="1"/>
</dbReference>
<sequence>MITIIGCNKGGAGKSTTAVNVAIALAMRGFDVVLVDADFQRSAAKWYGYRQENNIQPSITLIEKRDNISQTLKQLDEKYDHVIVDVAGKNSREFITGGTVAHQIIAPHQCSQFDLETLIELEQQVTYMRDLNPDLKVYLYQTMATTNPILRGTERHEFLEFLKFYDQMTPLKSVACTRKSYRDAIPTGHAVVELNNPKAKQEVLDLIEEVFDGAA</sequence>
<reference evidence="1 2" key="1">
    <citation type="submission" date="2019-03" db="EMBL/GenBank/DDBJ databases">
        <title>Novel transposon Tn6433 accelerates the dissemination of tet(E) in Aeromonas from aerobic biofilm under oxytetracycline stress.</title>
        <authorList>
            <person name="Shi Y."/>
            <person name="Tian Z."/>
            <person name="Zhang Y."/>
            <person name="Zhang H."/>
            <person name="Yang M."/>
        </authorList>
    </citation>
    <scope>NUCLEOTIDE SEQUENCE [LARGE SCALE GENOMIC DNA]</scope>
    <source>
        <strain evidence="1 2">R50-22</strain>
        <plasmid evidence="2">paeme5</plasmid>
    </source>
</reference>
<dbReference type="Gene3D" id="3.40.50.300">
    <property type="entry name" value="P-loop containing nucleotide triphosphate hydrolases"/>
    <property type="match status" value="1"/>
</dbReference>
<dbReference type="InterPro" id="IPR050678">
    <property type="entry name" value="DNA_Partitioning_ATPase"/>
</dbReference>
<keyword evidence="1" id="KW-0614">Plasmid</keyword>